<name>A0A9N9NP06_9GLOM</name>
<dbReference type="AlphaFoldDB" id="A0A9N9NP06"/>
<dbReference type="OrthoDB" id="2438105at2759"/>
<gene>
    <name evidence="1" type="ORF">ALEPTO_LOCUS13212</name>
</gene>
<dbReference type="EMBL" id="CAJVPS010039272">
    <property type="protein sequence ID" value="CAG8748561.1"/>
    <property type="molecule type" value="Genomic_DNA"/>
</dbReference>
<dbReference type="Proteomes" id="UP000789508">
    <property type="component" value="Unassembled WGS sequence"/>
</dbReference>
<reference evidence="1" key="1">
    <citation type="submission" date="2021-06" db="EMBL/GenBank/DDBJ databases">
        <authorList>
            <person name="Kallberg Y."/>
            <person name="Tangrot J."/>
            <person name="Rosling A."/>
        </authorList>
    </citation>
    <scope>NUCLEOTIDE SEQUENCE</scope>
    <source>
        <strain evidence="1">FL130A</strain>
    </source>
</reference>
<accession>A0A9N9NP06</accession>
<proteinExistence type="predicted"/>
<feature type="non-terminal residue" evidence="1">
    <location>
        <position position="98"/>
    </location>
</feature>
<evidence type="ECO:0000313" key="2">
    <source>
        <dbReference type="Proteomes" id="UP000789508"/>
    </source>
</evidence>
<sequence length="98" mass="11656">KLFDSLERDINKAYEHFLKWMSSWVHLPLSICRLGGNSGHEFARTFYNVVLQLPWPSEPTEREIEFAQQLRDDFKISNNTFGLLEELLDSLEFMDEFQ</sequence>
<organism evidence="1 2">
    <name type="scientific">Ambispora leptoticha</name>
    <dbReference type="NCBI Taxonomy" id="144679"/>
    <lineage>
        <taxon>Eukaryota</taxon>
        <taxon>Fungi</taxon>
        <taxon>Fungi incertae sedis</taxon>
        <taxon>Mucoromycota</taxon>
        <taxon>Glomeromycotina</taxon>
        <taxon>Glomeromycetes</taxon>
        <taxon>Archaeosporales</taxon>
        <taxon>Ambisporaceae</taxon>
        <taxon>Ambispora</taxon>
    </lineage>
</organism>
<comment type="caution">
    <text evidence="1">The sequence shown here is derived from an EMBL/GenBank/DDBJ whole genome shotgun (WGS) entry which is preliminary data.</text>
</comment>
<protein>
    <submittedName>
        <fullName evidence="1">13806_t:CDS:1</fullName>
    </submittedName>
</protein>
<evidence type="ECO:0000313" key="1">
    <source>
        <dbReference type="EMBL" id="CAG8748561.1"/>
    </source>
</evidence>
<feature type="non-terminal residue" evidence="1">
    <location>
        <position position="1"/>
    </location>
</feature>
<keyword evidence="2" id="KW-1185">Reference proteome</keyword>